<dbReference type="Gene3D" id="3.90.180.10">
    <property type="entry name" value="Medium-chain alcohol dehydrogenases, catalytic domain"/>
    <property type="match status" value="1"/>
</dbReference>
<feature type="compositionally biased region" description="Basic and acidic residues" evidence="6">
    <location>
        <begin position="9"/>
        <end position="21"/>
    </location>
</feature>
<feature type="region of interest" description="Disordered" evidence="6">
    <location>
        <begin position="1"/>
        <end position="23"/>
    </location>
</feature>
<comment type="cofactor">
    <cofactor evidence="1 5">
        <name>Zn(2+)</name>
        <dbReference type="ChEBI" id="CHEBI:29105"/>
    </cofactor>
</comment>
<dbReference type="SMART" id="SM00829">
    <property type="entry name" value="PKS_ER"/>
    <property type="match status" value="1"/>
</dbReference>
<dbReference type="PANTHER" id="PTHR42683">
    <property type="entry name" value="ALDEHYDE REDUCTASE"/>
    <property type="match status" value="1"/>
</dbReference>
<evidence type="ECO:0000313" key="8">
    <source>
        <dbReference type="EMBL" id="KAI6785523.1"/>
    </source>
</evidence>
<gene>
    <name evidence="8" type="ORF">J7T54_007166</name>
</gene>
<dbReference type="Gene3D" id="3.40.50.720">
    <property type="entry name" value="NAD(P)-binding Rossmann-like Domain"/>
    <property type="match status" value="1"/>
</dbReference>
<protein>
    <recommendedName>
        <fullName evidence="7">Enoyl reductase (ER) domain-containing protein</fullName>
    </recommendedName>
</protein>
<dbReference type="OrthoDB" id="1879366at2759"/>
<dbReference type="CDD" id="cd05283">
    <property type="entry name" value="CAD1"/>
    <property type="match status" value="1"/>
</dbReference>
<evidence type="ECO:0000256" key="5">
    <source>
        <dbReference type="RuleBase" id="RU361277"/>
    </source>
</evidence>
<sequence>MPSFTVFRGSKEGTPKQDQTTKPDQLTGTQVFVKVTASGLCGTDLHYLAADVVLGHEGVGVVQDVGPDVQNLKKGDRVGWGYVHGACGACEQCIKGEDVFCTQRRLYGFHDTEQGSFSHGAVWPESHLHPIPDSMTDEVAAPLQCAGATVFTPLHDVRADETVGVIGVGGLGHLAIQFAAKMGCRVVVLSGSESKKDDAHRLGATEFIAMNKRDENTKPTPIDRLLVTTSALPDWDVIMPWMAPKGTIYPLTVSQDALKIPAMPLLLSGVAVQGSLVATRTVHREMLRFAGLHGIAPWTETFPMTVEGIKQATDALNEGKVRFRAVLLPQ</sequence>
<dbReference type="PROSITE" id="PS00059">
    <property type="entry name" value="ADH_ZINC"/>
    <property type="match status" value="1"/>
</dbReference>
<dbReference type="FunFam" id="3.40.50.720:FF:000022">
    <property type="entry name" value="Cinnamyl alcohol dehydrogenase"/>
    <property type="match status" value="1"/>
</dbReference>
<dbReference type="Pfam" id="PF00107">
    <property type="entry name" value="ADH_zinc_N"/>
    <property type="match status" value="1"/>
</dbReference>
<evidence type="ECO:0000256" key="1">
    <source>
        <dbReference type="ARBA" id="ARBA00001947"/>
    </source>
</evidence>
<evidence type="ECO:0000256" key="3">
    <source>
        <dbReference type="ARBA" id="ARBA00022833"/>
    </source>
</evidence>
<dbReference type="InterPro" id="IPR002328">
    <property type="entry name" value="ADH_Zn_CS"/>
</dbReference>
<organism evidence="8 9">
    <name type="scientific">Emericellopsis cladophorae</name>
    <dbReference type="NCBI Taxonomy" id="2686198"/>
    <lineage>
        <taxon>Eukaryota</taxon>
        <taxon>Fungi</taxon>
        <taxon>Dikarya</taxon>
        <taxon>Ascomycota</taxon>
        <taxon>Pezizomycotina</taxon>
        <taxon>Sordariomycetes</taxon>
        <taxon>Hypocreomycetidae</taxon>
        <taxon>Hypocreales</taxon>
        <taxon>Bionectriaceae</taxon>
        <taxon>Emericellopsis</taxon>
    </lineage>
</organism>
<dbReference type="RefSeq" id="XP_051366379.1">
    <property type="nucleotide sequence ID" value="XM_051510844.1"/>
</dbReference>
<comment type="similarity">
    <text evidence="5">Belongs to the zinc-containing alcohol dehydrogenase family.</text>
</comment>
<comment type="caution">
    <text evidence="8">The sequence shown here is derived from an EMBL/GenBank/DDBJ whole genome shotgun (WGS) entry which is preliminary data.</text>
</comment>
<dbReference type="InterPro" id="IPR013154">
    <property type="entry name" value="ADH-like_N"/>
</dbReference>
<dbReference type="SUPFAM" id="SSF50129">
    <property type="entry name" value="GroES-like"/>
    <property type="match status" value="1"/>
</dbReference>
<evidence type="ECO:0000256" key="6">
    <source>
        <dbReference type="SAM" id="MobiDB-lite"/>
    </source>
</evidence>
<proteinExistence type="inferred from homology"/>
<dbReference type="EMBL" id="JAGIXG020000002">
    <property type="protein sequence ID" value="KAI6785523.1"/>
    <property type="molecule type" value="Genomic_DNA"/>
</dbReference>
<evidence type="ECO:0000259" key="7">
    <source>
        <dbReference type="SMART" id="SM00829"/>
    </source>
</evidence>
<keyword evidence="4" id="KW-0560">Oxidoreductase</keyword>
<dbReference type="InterPro" id="IPR047109">
    <property type="entry name" value="CAD-like"/>
</dbReference>
<name>A0A9P9Y8V4_9HYPO</name>
<evidence type="ECO:0000256" key="4">
    <source>
        <dbReference type="ARBA" id="ARBA00023002"/>
    </source>
</evidence>
<accession>A0A9P9Y8V4</accession>
<dbReference type="Proteomes" id="UP001055219">
    <property type="component" value="Unassembled WGS sequence"/>
</dbReference>
<keyword evidence="3 5" id="KW-0862">Zinc</keyword>
<feature type="domain" description="Enoyl reductase (ER)" evidence="7">
    <location>
        <begin position="13"/>
        <end position="272"/>
    </location>
</feature>
<dbReference type="AlphaFoldDB" id="A0A9P9Y8V4"/>
<reference evidence="8" key="2">
    <citation type="submission" date="2022-07" db="EMBL/GenBank/DDBJ databases">
        <authorList>
            <person name="Goncalves M.F.M."/>
            <person name="Hilario S."/>
            <person name="Van De Peer Y."/>
            <person name="Esteves A.C."/>
            <person name="Alves A."/>
        </authorList>
    </citation>
    <scope>NUCLEOTIDE SEQUENCE</scope>
    <source>
        <strain evidence="8">MUM 19.33</strain>
    </source>
</reference>
<evidence type="ECO:0000313" key="9">
    <source>
        <dbReference type="Proteomes" id="UP001055219"/>
    </source>
</evidence>
<dbReference type="InterPro" id="IPR036291">
    <property type="entry name" value="NAD(P)-bd_dom_sf"/>
</dbReference>
<dbReference type="GO" id="GO:0016616">
    <property type="term" value="F:oxidoreductase activity, acting on the CH-OH group of donors, NAD or NADP as acceptor"/>
    <property type="evidence" value="ECO:0007669"/>
    <property type="project" value="InterPro"/>
</dbReference>
<dbReference type="GeneID" id="75833642"/>
<dbReference type="InterPro" id="IPR020843">
    <property type="entry name" value="ER"/>
</dbReference>
<keyword evidence="9" id="KW-1185">Reference proteome</keyword>
<evidence type="ECO:0000256" key="2">
    <source>
        <dbReference type="ARBA" id="ARBA00022723"/>
    </source>
</evidence>
<reference evidence="8" key="1">
    <citation type="journal article" date="2021" name="J Fungi (Basel)">
        <title>Genomic and Metabolomic Analyses of the Marine Fungus Emericellopsis cladophorae: Insights into Saltwater Adaptability Mechanisms and Its Biosynthetic Potential.</title>
        <authorList>
            <person name="Goncalves M.F.M."/>
            <person name="Hilario S."/>
            <person name="Van de Peer Y."/>
            <person name="Esteves A.C."/>
            <person name="Alves A."/>
        </authorList>
    </citation>
    <scope>NUCLEOTIDE SEQUENCE</scope>
    <source>
        <strain evidence="8">MUM 19.33</strain>
    </source>
</reference>
<keyword evidence="2 5" id="KW-0479">Metal-binding</keyword>
<dbReference type="SUPFAM" id="SSF51735">
    <property type="entry name" value="NAD(P)-binding Rossmann-fold domains"/>
    <property type="match status" value="1"/>
</dbReference>
<dbReference type="GO" id="GO:0008270">
    <property type="term" value="F:zinc ion binding"/>
    <property type="evidence" value="ECO:0007669"/>
    <property type="project" value="InterPro"/>
</dbReference>
<dbReference type="Pfam" id="PF08240">
    <property type="entry name" value="ADH_N"/>
    <property type="match status" value="1"/>
</dbReference>
<dbReference type="InterPro" id="IPR013149">
    <property type="entry name" value="ADH-like_C"/>
</dbReference>
<dbReference type="InterPro" id="IPR011032">
    <property type="entry name" value="GroES-like_sf"/>
</dbReference>